<feature type="chain" id="PRO_5045975881" evidence="1">
    <location>
        <begin position="29"/>
        <end position="437"/>
    </location>
</feature>
<dbReference type="EMBL" id="CP036501">
    <property type="protein sequence ID" value="UZP74951.1"/>
    <property type="molecule type" value="Genomic_DNA"/>
</dbReference>
<dbReference type="InterPro" id="IPR010869">
    <property type="entry name" value="DUF1501"/>
</dbReference>
<organism evidence="2 3">
    <name type="scientific">Candidatus Paraluminiphilus aquimaris</name>
    <dbReference type="NCBI Taxonomy" id="2518994"/>
    <lineage>
        <taxon>Bacteria</taxon>
        <taxon>Pseudomonadati</taxon>
        <taxon>Pseudomonadota</taxon>
        <taxon>Gammaproteobacteria</taxon>
        <taxon>Cellvibrionales</taxon>
        <taxon>Halieaceae</taxon>
        <taxon>Candidatus Paraluminiphilus</taxon>
    </lineage>
</organism>
<protein>
    <submittedName>
        <fullName evidence="2">DUF1501 domain-containing protein</fullName>
    </submittedName>
</protein>
<dbReference type="Proteomes" id="UP001317963">
    <property type="component" value="Chromosome"/>
</dbReference>
<evidence type="ECO:0000313" key="2">
    <source>
        <dbReference type="EMBL" id="UZP74951.1"/>
    </source>
</evidence>
<keyword evidence="3" id="KW-1185">Reference proteome</keyword>
<proteinExistence type="predicted"/>
<evidence type="ECO:0000256" key="1">
    <source>
        <dbReference type="SAM" id="SignalP"/>
    </source>
</evidence>
<evidence type="ECO:0000313" key="3">
    <source>
        <dbReference type="Proteomes" id="UP001317963"/>
    </source>
</evidence>
<gene>
    <name evidence="2" type="ORF">E0F26_09485</name>
</gene>
<dbReference type="Pfam" id="PF07394">
    <property type="entry name" value="DUF1501"/>
    <property type="match status" value="1"/>
</dbReference>
<dbReference type="RefSeq" id="WP_279241418.1">
    <property type="nucleotide sequence ID" value="NZ_CP036501.1"/>
</dbReference>
<keyword evidence="1" id="KW-0732">Signal</keyword>
<dbReference type="PANTHER" id="PTHR43737:SF1">
    <property type="entry name" value="DUF1501 DOMAIN-CONTAINING PROTEIN"/>
    <property type="match status" value="1"/>
</dbReference>
<dbReference type="PANTHER" id="PTHR43737">
    <property type="entry name" value="BLL7424 PROTEIN"/>
    <property type="match status" value="1"/>
</dbReference>
<name>A0ABY6Q8F6_9GAMM</name>
<reference evidence="2 3" key="1">
    <citation type="submission" date="2019-02" db="EMBL/GenBank/DDBJ databases">
        <title>Halieaceae_genomes.</title>
        <authorList>
            <person name="Li S.-H."/>
        </authorList>
    </citation>
    <scope>NUCLEOTIDE SEQUENCE [LARGE SCALE GENOMIC DNA]</scope>
    <source>
        <strain evidence="2 3">JH123</strain>
    </source>
</reference>
<feature type="signal peptide" evidence="1">
    <location>
        <begin position="1"/>
        <end position="28"/>
    </location>
</feature>
<accession>A0ABY6Q8F6</accession>
<sequence length="437" mass="48736">MKRRIFLQSMAASATLAGFSSLSNRVWAAPEEYEGRFLVVMQMDGGWDVTQLCDPKVNTPGEPDINKWANESDVQTAGRIQYAPVASNQRLFENHHQKMLVINGVDAQTNSHTTGVLHNWSGRNAAGLPTLTALFAAAKAPDLPLAYVNNGGFSATADLIRFSRLNDHNALVDLLDPGAVPWDSSRTLRRTSDISRVQRYQQEALKRKLAKNSLTPRQRANANAYLSARTNRDALDRLKSIIPASDAFQPNVVLPYVNFESDLMRQIQLSLLTFKAGVGVSCDLMCHGFDTHNEHDLQHEALYNHVADAIDYFWNFAGELGISDRITLVVGSDFGRTNFYNAENGKDHWPIGSYIVMEESPVWGNRVVGVTDGLHNALKVNPSTLKEDPDNGILMYPKHVHKALRRYLGVEYLAQQERLAFAATEDIDLFNPNKWTG</sequence>